<comment type="caution">
    <text evidence="1">The sequence shown here is derived from an EMBL/GenBank/DDBJ whole genome shotgun (WGS) entry which is preliminary data.</text>
</comment>
<dbReference type="Gene3D" id="3.40.50.300">
    <property type="entry name" value="P-loop containing nucleotide triphosphate hydrolases"/>
    <property type="match status" value="1"/>
</dbReference>
<organism evidence="1 2">
    <name type="scientific">Vibrio nigripulchritudo SOn1</name>
    <dbReference type="NCBI Taxonomy" id="1238450"/>
    <lineage>
        <taxon>Bacteria</taxon>
        <taxon>Pseudomonadati</taxon>
        <taxon>Pseudomonadota</taxon>
        <taxon>Gammaproteobacteria</taxon>
        <taxon>Vibrionales</taxon>
        <taxon>Vibrionaceae</taxon>
        <taxon>Vibrio</taxon>
    </lineage>
</organism>
<dbReference type="AlphaFoldDB" id="A0AAV2VZM0"/>
<dbReference type="EMBL" id="CAOF01000194">
    <property type="protein sequence ID" value="CCO50058.1"/>
    <property type="molecule type" value="Genomic_DNA"/>
</dbReference>
<evidence type="ECO:0008006" key="3">
    <source>
        <dbReference type="Google" id="ProtNLM"/>
    </source>
</evidence>
<dbReference type="Proteomes" id="UP000018211">
    <property type="component" value="Unassembled WGS sequence"/>
</dbReference>
<dbReference type="InterPro" id="IPR027417">
    <property type="entry name" value="P-loop_NTPase"/>
</dbReference>
<reference evidence="1 2" key="1">
    <citation type="journal article" date="2013" name="ISME J.">
        <title>Comparative genomics of pathogenic lineages of Vibrio nigripulchritudo identifies virulence-associated traits.</title>
        <authorList>
            <person name="Goudenege D."/>
            <person name="Labreuche Y."/>
            <person name="Krin E."/>
            <person name="Ansquer D."/>
            <person name="Mangenot S."/>
            <person name="Calteau A."/>
            <person name="Medigue C."/>
            <person name="Mazel D."/>
            <person name="Polz M.F."/>
            <person name="Le Roux F."/>
        </authorList>
    </citation>
    <scope>NUCLEOTIDE SEQUENCE [LARGE SCALE GENOMIC DNA]</scope>
    <source>
        <strain evidence="1 2">SOn1</strain>
    </source>
</reference>
<evidence type="ECO:0000313" key="2">
    <source>
        <dbReference type="Proteomes" id="UP000018211"/>
    </source>
</evidence>
<dbReference type="RefSeq" id="WP_004398355.1">
    <property type="nucleotide sequence ID" value="NZ_LK391965.1"/>
</dbReference>
<protein>
    <recommendedName>
        <fullName evidence="3">Superfamily II DNA and RNA helicase</fullName>
    </recommendedName>
</protein>
<evidence type="ECO:0000313" key="1">
    <source>
        <dbReference type="EMBL" id="CCO50058.1"/>
    </source>
</evidence>
<proteinExistence type="predicted"/>
<gene>
    <name evidence="1" type="ORF">VIBNISOn1_970080</name>
</gene>
<sequence>MYNFQRTNQVQNTSSDRFAIAEYQRNTASNDSDCCVEIAKLSQGSKWVLLTSQCRKPKSSMLKQHKVNAEHLLQMMPSRVMSEKEVVLKAMLSGNASAVIASKSISAIDQKHLLSRAAQLNCALFFTNDASELFSHKESIH</sequence>
<name>A0AAV2VZM0_9VIBR</name>
<accession>A0AAV2VZM0</accession>